<gene>
    <name evidence="1" type="ORF">PspYZU05_168</name>
</gene>
<proteinExistence type="predicted"/>
<dbReference type="Pfam" id="PF19174">
    <property type="entry name" value="DUF5856"/>
    <property type="match status" value="1"/>
</dbReference>
<evidence type="ECO:0000313" key="2">
    <source>
        <dbReference type="Proteomes" id="UP000247773"/>
    </source>
</evidence>
<evidence type="ECO:0000313" key="1">
    <source>
        <dbReference type="EMBL" id="ASD52120.1"/>
    </source>
</evidence>
<reference evidence="1 2" key="1">
    <citation type="submission" date="2017-04" db="EMBL/GenBank/DDBJ databases">
        <title>Isolation of lytic bacteriophages infecting Pseudomonas strains for biocontrol of fish and shrimp spoilage during chilled storage.</title>
        <authorList>
            <person name="Yang Z."/>
            <person name="Tao X."/>
            <person name="Gao L."/>
            <person name="Rao S."/>
        </authorList>
    </citation>
    <scope>NUCLEOTIDE SEQUENCE [LARGE SCALE GENOMIC DNA]</scope>
</reference>
<dbReference type="Proteomes" id="UP000247773">
    <property type="component" value="Genome"/>
</dbReference>
<sequence>MAITKFSEMNTSAVDNFITLLLNSLVFFKTKHLQSDKYSEHIALDTYFNSVIPLMDTFSEQWIGYSGKYTQASIDLSGAPGKVLDRIVTEADKIYELVPKSCQSTLDDISGLALKVKYLLTLK</sequence>
<protein>
    <submittedName>
        <fullName evidence="1">Uncharacterized protein</fullName>
    </submittedName>
</protein>
<dbReference type="InterPro" id="IPR043876">
    <property type="entry name" value="DUF5856"/>
</dbReference>
<accession>A0A2U7N2K4</accession>
<dbReference type="EMBL" id="KY971610">
    <property type="protein sequence ID" value="ASD52120.1"/>
    <property type="molecule type" value="Genomic_DNA"/>
</dbReference>
<name>A0A2U7N2K4_9CAUD</name>
<keyword evidence="2" id="KW-1185">Reference proteome</keyword>
<organism evidence="1 2">
    <name type="scientific">Pseudomonas phage PspYZU05</name>
    <dbReference type="NCBI Taxonomy" id="1983556"/>
    <lineage>
        <taxon>Viruses</taxon>
        <taxon>Duplodnaviria</taxon>
        <taxon>Heunggongvirae</taxon>
        <taxon>Uroviricota</taxon>
        <taxon>Caudoviricetes</taxon>
        <taxon>Pantevenvirales</taxon>
        <taxon>Straboviridae</taxon>
        <taxon>Jiangsuvirus</taxon>
        <taxon>Jiangsuvirus pspyzu05</taxon>
    </lineage>
</organism>